<keyword evidence="4" id="KW-1185">Reference proteome</keyword>
<accession>A0A251P9Q0</accession>
<reference evidence="3 4" key="1">
    <citation type="journal article" date="2013" name="Nat. Genet.">
        <title>The high-quality draft genome of peach (Prunus persica) identifies unique patterns of genetic diversity, domestication and genome evolution.</title>
        <authorList>
            <consortium name="International Peach Genome Initiative"/>
            <person name="Verde I."/>
            <person name="Abbott A.G."/>
            <person name="Scalabrin S."/>
            <person name="Jung S."/>
            <person name="Shu S."/>
            <person name="Marroni F."/>
            <person name="Zhebentyayeva T."/>
            <person name="Dettori M.T."/>
            <person name="Grimwood J."/>
            <person name="Cattonaro F."/>
            <person name="Zuccolo A."/>
            <person name="Rossini L."/>
            <person name="Jenkins J."/>
            <person name="Vendramin E."/>
            <person name="Meisel L.A."/>
            <person name="Decroocq V."/>
            <person name="Sosinski B."/>
            <person name="Prochnik S."/>
            <person name="Mitros T."/>
            <person name="Policriti A."/>
            <person name="Cipriani G."/>
            <person name="Dondini L."/>
            <person name="Ficklin S."/>
            <person name="Goodstein D.M."/>
            <person name="Xuan P."/>
            <person name="Del Fabbro C."/>
            <person name="Aramini V."/>
            <person name="Copetti D."/>
            <person name="Gonzalez S."/>
            <person name="Horner D.S."/>
            <person name="Falchi R."/>
            <person name="Lucas S."/>
            <person name="Mica E."/>
            <person name="Maldonado J."/>
            <person name="Lazzari B."/>
            <person name="Bielenberg D."/>
            <person name="Pirona R."/>
            <person name="Miculan M."/>
            <person name="Barakat A."/>
            <person name="Testolin R."/>
            <person name="Stella A."/>
            <person name="Tartarini S."/>
            <person name="Tonutti P."/>
            <person name="Arus P."/>
            <person name="Orellana A."/>
            <person name="Wells C."/>
            <person name="Main D."/>
            <person name="Vizzotto G."/>
            <person name="Silva H."/>
            <person name="Salamini F."/>
            <person name="Schmutz J."/>
            <person name="Morgante M."/>
            <person name="Rokhsar D.S."/>
        </authorList>
    </citation>
    <scope>NUCLEOTIDE SEQUENCE [LARGE SCALE GENOMIC DNA]</scope>
    <source>
        <strain evidence="4">cv. Nemared</strain>
    </source>
</reference>
<dbReference type="GO" id="GO:0009451">
    <property type="term" value="P:RNA modification"/>
    <property type="evidence" value="ECO:0007669"/>
    <property type="project" value="InterPro"/>
</dbReference>
<name>A0A251P9Q0_PRUPE</name>
<gene>
    <name evidence="3" type="ORF">PRUPE_5G139200</name>
</gene>
<sequence length="477" mass="53053">MLIRLLTTKSKWPALLEKCNHELEAKQFYELLSHAITSGVLAHDSFVSSKLLLRSLPHGLGFSRALFSQIQNPNVFACNFIFKAYSHSSSPQEVLCLYNFIRRRFPHLLPDNYSFPFLFKACGRLQLPHKGQELCRLTLILGLHDDVFVQNGLVSMYSACGLLESARKVFDLVSALFLGVYRGIATGMPLFEEMLSDGSTRPDKVTLVSALTASARLGSLGLGRKIHGLVLGSGFALDVFLGSSLIDMYAKCGRMDDARKVFDRVPHRNVVSWTSMIAGYTQSSSFKDAIELFREMQLGVEADAAMVACVISACGHSVKNALIDMYSKCGDIERALEIFHGMSSRDVFTWTAMSTGLAMNGDSVRALEMFSQMEASSNVRQNEVTFLGVLSACSHGGFVEKGFRYFKAMSEIYKLVPRIEHYGCMVDLLGRANLLNEAEKFIRAMPIHPDVVIWRSLLFACRTYGNTELAEFGTKKV</sequence>
<organism evidence="3 4">
    <name type="scientific">Prunus persica</name>
    <name type="common">Peach</name>
    <name type="synonym">Amygdalus persica</name>
    <dbReference type="NCBI Taxonomy" id="3760"/>
    <lineage>
        <taxon>Eukaryota</taxon>
        <taxon>Viridiplantae</taxon>
        <taxon>Streptophyta</taxon>
        <taxon>Embryophyta</taxon>
        <taxon>Tracheophyta</taxon>
        <taxon>Spermatophyta</taxon>
        <taxon>Magnoliopsida</taxon>
        <taxon>eudicotyledons</taxon>
        <taxon>Gunneridae</taxon>
        <taxon>Pentapetalae</taxon>
        <taxon>rosids</taxon>
        <taxon>fabids</taxon>
        <taxon>Rosales</taxon>
        <taxon>Rosaceae</taxon>
        <taxon>Amygdaloideae</taxon>
        <taxon>Amygdaleae</taxon>
        <taxon>Prunus</taxon>
    </lineage>
</organism>
<dbReference type="AlphaFoldDB" id="A0A251P9Q0"/>
<evidence type="ECO:0000313" key="3">
    <source>
        <dbReference type="EMBL" id="ONI07780.1"/>
    </source>
</evidence>
<dbReference type="Proteomes" id="UP000006882">
    <property type="component" value="Chromosome G5"/>
</dbReference>
<dbReference type="InterPro" id="IPR011990">
    <property type="entry name" value="TPR-like_helical_dom_sf"/>
</dbReference>
<evidence type="ECO:0000256" key="1">
    <source>
        <dbReference type="ARBA" id="ARBA00022737"/>
    </source>
</evidence>
<dbReference type="NCBIfam" id="TIGR00756">
    <property type="entry name" value="PPR"/>
    <property type="match status" value="3"/>
</dbReference>
<protein>
    <recommendedName>
        <fullName evidence="5">Pentacotripeptide-repeat region of PRORP domain-containing protein</fullName>
    </recommendedName>
</protein>
<feature type="repeat" description="PPR" evidence="2">
    <location>
        <begin position="315"/>
        <end position="349"/>
    </location>
</feature>
<dbReference type="Pfam" id="PF01535">
    <property type="entry name" value="PPR"/>
    <property type="match status" value="6"/>
</dbReference>
<dbReference type="EMBL" id="CM007655">
    <property type="protein sequence ID" value="ONI07780.1"/>
    <property type="molecule type" value="Genomic_DNA"/>
</dbReference>
<proteinExistence type="predicted"/>
<dbReference type="Gene3D" id="1.25.40.10">
    <property type="entry name" value="Tetratricopeptide repeat domain"/>
    <property type="match status" value="3"/>
</dbReference>
<dbReference type="PANTHER" id="PTHR47926">
    <property type="entry name" value="PENTATRICOPEPTIDE REPEAT-CONTAINING PROTEIN"/>
    <property type="match status" value="1"/>
</dbReference>
<dbReference type="FunFam" id="1.25.40.10:FF:000344">
    <property type="entry name" value="Pentatricopeptide repeat-containing protein"/>
    <property type="match status" value="1"/>
</dbReference>
<dbReference type="Gramene" id="ONI07780">
    <property type="protein sequence ID" value="ONI07780"/>
    <property type="gene ID" value="PRUPE_5G139200"/>
</dbReference>
<dbReference type="FunFam" id="1.25.40.10:FF:000242">
    <property type="entry name" value="Pentatricopeptide repeat-containing protein"/>
    <property type="match status" value="1"/>
</dbReference>
<evidence type="ECO:0008006" key="5">
    <source>
        <dbReference type="Google" id="ProtNLM"/>
    </source>
</evidence>
<dbReference type="InterPro" id="IPR046960">
    <property type="entry name" value="PPR_At4g14850-like_plant"/>
</dbReference>
<dbReference type="GO" id="GO:0003723">
    <property type="term" value="F:RNA binding"/>
    <property type="evidence" value="ECO:0007669"/>
    <property type="project" value="InterPro"/>
</dbReference>
<dbReference type="PROSITE" id="PS51375">
    <property type="entry name" value="PPR"/>
    <property type="match status" value="2"/>
</dbReference>
<evidence type="ECO:0000256" key="2">
    <source>
        <dbReference type="PROSITE-ProRule" id="PRU00708"/>
    </source>
</evidence>
<feature type="repeat" description="PPR" evidence="2">
    <location>
        <begin position="238"/>
        <end position="272"/>
    </location>
</feature>
<keyword evidence="1" id="KW-0677">Repeat</keyword>
<evidence type="ECO:0000313" key="4">
    <source>
        <dbReference type="Proteomes" id="UP000006882"/>
    </source>
</evidence>
<dbReference type="PANTHER" id="PTHR47926:SF345">
    <property type="entry name" value="(WILD MALAYSIAN BANANA) HYPOTHETICAL PROTEIN"/>
    <property type="match status" value="1"/>
</dbReference>
<dbReference type="InterPro" id="IPR002885">
    <property type="entry name" value="PPR_rpt"/>
</dbReference>